<evidence type="ECO:0000259" key="3">
    <source>
        <dbReference type="Pfam" id="PF14364"/>
    </source>
</evidence>
<feature type="transmembrane region" description="Helical" evidence="2">
    <location>
        <begin position="55"/>
        <end position="74"/>
    </location>
</feature>
<gene>
    <name evidence="4" type="ORF">LIER_35144</name>
</gene>
<dbReference type="Pfam" id="PF05553">
    <property type="entry name" value="DUF761"/>
    <property type="match status" value="1"/>
</dbReference>
<sequence>MSSSSLLATKILLISSGVILLAMMMKLTIIPWLINFTMSELPIIWSFLVSLCKPPYLYVIINAIIITIVASSRFTRTETETDSNFQHFRPLISARTPPRIETQHDMFVAASYVVEKGEVAAAEVVVESNDEEVEEERVEIDEGALVREMDVPREQEVVLPVRRKARGLSRFGPPKPPHATPKGKSEVTTEESINRQDQEVTLESMWNMIMEGREKPFDQSMKKSELLDDYTRKVDDERPLNEPSVSTPTNSQFPKTSLKGRATYLCESPVKSWILKKEPSLGQEELNRRADAFIQKFNEEMRMQRQQSLMQKNKTGNNFTS</sequence>
<feature type="transmembrane region" description="Helical" evidence="2">
    <location>
        <begin position="12"/>
        <end position="35"/>
    </location>
</feature>
<evidence type="ECO:0000313" key="4">
    <source>
        <dbReference type="EMBL" id="GAA0139856.1"/>
    </source>
</evidence>
<feature type="compositionally biased region" description="Polar residues" evidence="1">
    <location>
        <begin position="243"/>
        <end position="255"/>
    </location>
</feature>
<organism evidence="4 5">
    <name type="scientific">Lithospermum erythrorhizon</name>
    <name type="common">Purple gromwell</name>
    <name type="synonym">Lithospermum officinale var. erythrorhizon</name>
    <dbReference type="NCBI Taxonomy" id="34254"/>
    <lineage>
        <taxon>Eukaryota</taxon>
        <taxon>Viridiplantae</taxon>
        <taxon>Streptophyta</taxon>
        <taxon>Embryophyta</taxon>
        <taxon>Tracheophyta</taxon>
        <taxon>Spermatophyta</taxon>
        <taxon>Magnoliopsida</taxon>
        <taxon>eudicotyledons</taxon>
        <taxon>Gunneridae</taxon>
        <taxon>Pentapetalae</taxon>
        <taxon>asterids</taxon>
        <taxon>lamiids</taxon>
        <taxon>Boraginales</taxon>
        <taxon>Boraginaceae</taxon>
        <taxon>Boraginoideae</taxon>
        <taxon>Lithospermeae</taxon>
        <taxon>Lithospermum</taxon>
    </lineage>
</organism>
<comment type="caution">
    <text evidence="4">The sequence shown here is derived from an EMBL/GenBank/DDBJ whole genome shotgun (WGS) entry which is preliminary data.</text>
</comment>
<proteinExistence type="predicted"/>
<feature type="region of interest" description="Disordered" evidence="1">
    <location>
        <begin position="166"/>
        <end position="193"/>
    </location>
</feature>
<feature type="domain" description="DUF4408" evidence="3">
    <location>
        <begin position="42"/>
        <end position="74"/>
    </location>
</feature>
<dbReference type="Proteomes" id="UP001454036">
    <property type="component" value="Unassembled WGS sequence"/>
</dbReference>
<accession>A0AAV3NLZ4</accession>
<dbReference type="InterPro" id="IPR025520">
    <property type="entry name" value="DUF4408"/>
</dbReference>
<keyword evidence="2" id="KW-0812">Transmembrane</keyword>
<protein>
    <recommendedName>
        <fullName evidence="3">DUF4408 domain-containing protein</fullName>
    </recommendedName>
</protein>
<evidence type="ECO:0000256" key="1">
    <source>
        <dbReference type="SAM" id="MobiDB-lite"/>
    </source>
</evidence>
<name>A0AAV3NLZ4_LITER</name>
<dbReference type="Pfam" id="PF14364">
    <property type="entry name" value="DUF4408"/>
    <property type="match status" value="1"/>
</dbReference>
<dbReference type="EMBL" id="BAABME010015189">
    <property type="protein sequence ID" value="GAA0139856.1"/>
    <property type="molecule type" value="Genomic_DNA"/>
</dbReference>
<keyword evidence="2" id="KW-0472">Membrane</keyword>
<dbReference type="PANTHER" id="PTHR33098:SF75">
    <property type="entry name" value="DUF4408 DOMAIN PROTEIN"/>
    <property type="match status" value="1"/>
</dbReference>
<dbReference type="InterPro" id="IPR008480">
    <property type="entry name" value="DUF761_pln"/>
</dbReference>
<feature type="region of interest" description="Disordered" evidence="1">
    <location>
        <begin position="232"/>
        <end position="256"/>
    </location>
</feature>
<evidence type="ECO:0000256" key="2">
    <source>
        <dbReference type="SAM" id="Phobius"/>
    </source>
</evidence>
<dbReference type="AlphaFoldDB" id="A0AAV3NLZ4"/>
<evidence type="ECO:0000313" key="5">
    <source>
        <dbReference type="Proteomes" id="UP001454036"/>
    </source>
</evidence>
<feature type="compositionally biased region" description="Basic and acidic residues" evidence="1">
    <location>
        <begin position="183"/>
        <end position="193"/>
    </location>
</feature>
<keyword evidence="5" id="KW-1185">Reference proteome</keyword>
<dbReference type="PANTHER" id="PTHR33098">
    <property type="entry name" value="COTTON FIBER (DUF761)"/>
    <property type="match status" value="1"/>
</dbReference>
<reference evidence="4 5" key="1">
    <citation type="submission" date="2024-01" db="EMBL/GenBank/DDBJ databases">
        <title>The complete chloroplast genome sequence of Lithospermum erythrorhizon: insights into the phylogenetic relationship among Boraginaceae species and the maternal lineages of purple gromwells.</title>
        <authorList>
            <person name="Okada T."/>
            <person name="Watanabe K."/>
        </authorList>
    </citation>
    <scope>NUCLEOTIDE SEQUENCE [LARGE SCALE GENOMIC DNA]</scope>
</reference>
<keyword evidence="2" id="KW-1133">Transmembrane helix</keyword>